<organism evidence="2 3">
    <name type="scientific">Kitasatospora viridis</name>
    <dbReference type="NCBI Taxonomy" id="281105"/>
    <lineage>
        <taxon>Bacteria</taxon>
        <taxon>Bacillati</taxon>
        <taxon>Actinomycetota</taxon>
        <taxon>Actinomycetes</taxon>
        <taxon>Kitasatosporales</taxon>
        <taxon>Streptomycetaceae</taxon>
        <taxon>Kitasatospora</taxon>
    </lineage>
</organism>
<dbReference type="RefSeq" id="WP_145911781.1">
    <property type="nucleotide sequence ID" value="NZ_BAAAMZ010000047.1"/>
</dbReference>
<reference evidence="2 3" key="1">
    <citation type="submission" date="2019-06" db="EMBL/GenBank/DDBJ databases">
        <title>Sequencing the genomes of 1000 actinobacteria strains.</title>
        <authorList>
            <person name="Klenk H.-P."/>
        </authorList>
    </citation>
    <scope>NUCLEOTIDE SEQUENCE [LARGE SCALE GENOMIC DNA]</scope>
    <source>
        <strain evidence="2 3">DSM 44826</strain>
    </source>
</reference>
<comment type="caution">
    <text evidence="2">The sequence shown here is derived from an EMBL/GenBank/DDBJ whole genome shotgun (WGS) entry which is preliminary data.</text>
</comment>
<accession>A0A561S9Q6</accession>
<name>A0A561S9Q6_9ACTN</name>
<evidence type="ECO:0000256" key="1">
    <source>
        <dbReference type="SAM" id="MobiDB-lite"/>
    </source>
</evidence>
<dbReference type="OrthoDB" id="4351225at2"/>
<gene>
    <name evidence="2" type="ORF">FHX73_19214</name>
</gene>
<feature type="compositionally biased region" description="Basic residues" evidence="1">
    <location>
        <begin position="1"/>
        <end position="14"/>
    </location>
</feature>
<protein>
    <submittedName>
        <fullName evidence="2">Uncharacterized protein</fullName>
    </submittedName>
</protein>
<dbReference type="EMBL" id="VIWT01000009">
    <property type="protein sequence ID" value="TWF71584.1"/>
    <property type="molecule type" value="Genomic_DNA"/>
</dbReference>
<feature type="compositionally biased region" description="Basic and acidic residues" evidence="1">
    <location>
        <begin position="64"/>
        <end position="78"/>
    </location>
</feature>
<dbReference type="Proteomes" id="UP000317940">
    <property type="component" value="Unassembled WGS sequence"/>
</dbReference>
<proteinExistence type="predicted"/>
<feature type="region of interest" description="Disordered" evidence="1">
    <location>
        <begin position="1"/>
        <end position="81"/>
    </location>
</feature>
<dbReference type="AlphaFoldDB" id="A0A561S9Q6"/>
<evidence type="ECO:0000313" key="3">
    <source>
        <dbReference type="Proteomes" id="UP000317940"/>
    </source>
</evidence>
<evidence type="ECO:0000313" key="2">
    <source>
        <dbReference type="EMBL" id="TWF71584.1"/>
    </source>
</evidence>
<keyword evidence="3" id="KW-1185">Reference proteome</keyword>
<sequence length="116" mass="13347">MSERRNRRRLHARARALGVPLEQVPRRGGPSRRPDRSSAAPFTDTPRWADTWTPYREPAASQDDDARWDDPTDFEPHRSHTPRCCETVLTRKLTDGGTVVMLTTHQAECPIWSTRL</sequence>